<keyword evidence="2" id="KW-1185">Reference proteome</keyword>
<sequence>MHRAVLEAAVVGRPDGHGGGNTYLVHLLESKDGSNVTSDEIIRYCCDLLPRYMAPRTVDFRGFAKNFTLERS</sequence>
<dbReference type="Proteomes" id="UP001062846">
    <property type="component" value="Chromosome 7"/>
</dbReference>
<gene>
    <name evidence="1" type="ORF">RHMOL_Rhmol07G0305600</name>
</gene>
<reference evidence="1" key="1">
    <citation type="submission" date="2022-02" db="EMBL/GenBank/DDBJ databases">
        <title>Plant Genome Project.</title>
        <authorList>
            <person name="Zhang R.-G."/>
        </authorList>
    </citation>
    <scope>NUCLEOTIDE SEQUENCE</scope>
    <source>
        <strain evidence="1">AT1</strain>
    </source>
</reference>
<protein>
    <submittedName>
        <fullName evidence="1">Uncharacterized protein</fullName>
    </submittedName>
</protein>
<proteinExistence type="predicted"/>
<comment type="caution">
    <text evidence="1">The sequence shown here is derived from an EMBL/GenBank/DDBJ whole genome shotgun (WGS) entry which is preliminary data.</text>
</comment>
<dbReference type="EMBL" id="CM046394">
    <property type="protein sequence ID" value="KAI8548842.1"/>
    <property type="molecule type" value="Genomic_DNA"/>
</dbReference>
<name>A0ACC0N697_RHOML</name>
<evidence type="ECO:0000313" key="2">
    <source>
        <dbReference type="Proteomes" id="UP001062846"/>
    </source>
</evidence>
<evidence type="ECO:0000313" key="1">
    <source>
        <dbReference type="EMBL" id="KAI8548842.1"/>
    </source>
</evidence>
<accession>A0ACC0N697</accession>
<organism evidence="1 2">
    <name type="scientific">Rhododendron molle</name>
    <name type="common">Chinese azalea</name>
    <name type="synonym">Azalea mollis</name>
    <dbReference type="NCBI Taxonomy" id="49168"/>
    <lineage>
        <taxon>Eukaryota</taxon>
        <taxon>Viridiplantae</taxon>
        <taxon>Streptophyta</taxon>
        <taxon>Embryophyta</taxon>
        <taxon>Tracheophyta</taxon>
        <taxon>Spermatophyta</taxon>
        <taxon>Magnoliopsida</taxon>
        <taxon>eudicotyledons</taxon>
        <taxon>Gunneridae</taxon>
        <taxon>Pentapetalae</taxon>
        <taxon>asterids</taxon>
        <taxon>Ericales</taxon>
        <taxon>Ericaceae</taxon>
        <taxon>Ericoideae</taxon>
        <taxon>Rhodoreae</taxon>
        <taxon>Rhododendron</taxon>
    </lineage>
</organism>